<evidence type="ECO:0000313" key="2">
    <source>
        <dbReference type="Proteomes" id="UP000594261"/>
    </source>
</evidence>
<evidence type="ECO:0000313" key="1">
    <source>
        <dbReference type="EnsemblPlants" id="QL11p020853:mrna:CDS:1"/>
    </source>
</evidence>
<dbReference type="EnsemblPlants" id="QL11p020853:mrna">
    <property type="protein sequence ID" value="QL11p020853:mrna:CDS:1"/>
    <property type="gene ID" value="QL11p020853"/>
</dbReference>
<name>A0A7N2MX76_QUELO</name>
<organism evidence="1 2">
    <name type="scientific">Quercus lobata</name>
    <name type="common">Valley oak</name>
    <dbReference type="NCBI Taxonomy" id="97700"/>
    <lineage>
        <taxon>Eukaryota</taxon>
        <taxon>Viridiplantae</taxon>
        <taxon>Streptophyta</taxon>
        <taxon>Embryophyta</taxon>
        <taxon>Tracheophyta</taxon>
        <taxon>Spermatophyta</taxon>
        <taxon>Magnoliopsida</taxon>
        <taxon>eudicotyledons</taxon>
        <taxon>Gunneridae</taxon>
        <taxon>Pentapetalae</taxon>
        <taxon>rosids</taxon>
        <taxon>fabids</taxon>
        <taxon>Fagales</taxon>
        <taxon>Fagaceae</taxon>
        <taxon>Quercus</taxon>
    </lineage>
</organism>
<dbReference type="EMBL" id="LRBV02000011">
    <property type="status" value="NOT_ANNOTATED_CDS"/>
    <property type="molecule type" value="Genomic_DNA"/>
</dbReference>
<keyword evidence="2" id="KW-1185">Reference proteome</keyword>
<protein>
    <submittedName>
        <fullName evidence="1">Uncharacterized protein</fullName>
    </submittedName>
</protein>
<dbReference type="AlphaFoldDB" id="A0A7N2MX76"/>
<proteinExistence type="predicted"/>
<dbReference type="Gramene" id="QL11p020853:mrna">
    <property type="protein sequence ID" value="QL11p020853:mrna:CDS:1"/>
    <property type="gene ID" value="QL11p020853"/>
</dbReference>
<dbReference type="Proteomes" id="UP000594261">
    <property type="component" value="Chromosome 11"/>
</dbReference>
<dbReference type="InParanoid" id="A0A7N2MX76"/>
<sequence>MIGSRCCGGELELIFCPKKDLLTQRIGILEARCCLCDEALETCASLFFNCPMARALGFSYSRSLKSYRVRVFSNKDILKLALDPFIQAALTTQHSKSLAY</sequence>
<reference evidence="1 2" key="1">
    <citation type="journal article" date="2016" name="G3 (Bethesda)">
        <title>First Draft Assembly and Annotation of the Genome of a California Endemic Oak Quercus lobata Nee (Fagaceae).</title>
        <authorList>
            <person name="Sork V.L."/>
            <person name="Fitz-Gibbon S.T."/>
            <person name="Puiu D."/>
            <person name="Crepeau M."/>
            <person name="Gugger P.F."/>
            <person name="Sherman R."/>
            <person name="Stevens K."/>
            <person name="Langley C.H."/>
            <person name="Pellegrini M."/>
            <person name="Salzberg S.L."/>
        </authorList>
    </citation>
    <scope>NUCLEOTIDE SEQUENCE [LARGE SCALE GENOMIC DNA]</scope>
    <source>
        <strain evidence="1 2">cv. SW786</strain>
    </source>
</reference>
<reference evidence="1" key="2">
    <citation type="submission" date="2021-01" db="UniProtKB">
        <authorList>
            <consortium name="EnsemblPlants"/>
        </authorList>
    </citation>
    <scope>IDENTIFICATION</scope>
</reference>
<accession>A0A7N2MX76</accession>